<protein>
    <submittedName>
        <fullName evidence="2">Uncharacterized protein</fullName>
    </submittedName>
</protein>
<feature type="region of interest" description="Disordered" evidence="1">
    <location>
        <begin position="1"/>
        <end position="72"/>
    </location>
</feature>
<evidence type="ECO:0000313" key="2">
    <source>
        <dbReference type="EMBL" id="KAJ4847664.1"/>
    </source>
</evidence>
<keyword evidence="3" id="KW-1185">Reference proteome</keyword>
<dbReference type="OrthoDB" id="196131at2759"/>
<reference evidence="2" key="1">
    <citation type="submission" date="2022-02" db="EMBL/GenBank/DDBJ databases">
        <authorList>
            <person name="Henning P.M."/>
            <person name="McCubbin A.G."/>
            <person name="Shore J.S."/>
        </authorList>
    </citation>
    <scope>NUCLEOTIDE SEQUENCE</scope>
    <source>
        <strain evidence="2">F60SS</strain>
        <tissue evidence="2">Leaves</tissue>
    </source>
</reference>
<accession>A0A9Q0JMZ5</accession>
<gene>
    <name evidence="2" type="ORF">Tsubulata_046915</name>
</gene>
<comment type="caution">
    <text evidence="2">The sequence shown here is derived from an EMBL/GenBank/DDBJ whole genome shotgun (WGS) entry which is preliminary data.</text>
</comment>
<dbReference type="AlphaFoldDB" id="A0A9Q0JMZ5"/>
<name>A0A9Q0JMZ5_9ROSI</name>
<feature type="compositionally biased region" description="Polar residues" evidence="1">
    <location>
        <begin position="18"/>
        <end position="29"/>
    </location>
</feature>
<organism evidence="2 3">
    <name type="scientific">Turnera subulata</name>
    <dbReference type="NCBI Taxonomy" id="218843"/>
    <lineage>
        <taxon>Eukaryota</taxon>
        <taxon>Viridiplantae</taxon>
        <taxon>Streptophyta</taxon>
        <taxon>Embryophyta</taxon>
        <taxon>Tracheophyta</taxon>
        <taxon>Spermatophyta</taxon>
        <taxon>Magnoliopsida</taxon>
        <taxon>eudicotyledons</taxon>
        <taxon>Gunneridae</taxon>
        <taxon>Pentapetalae</taxon>
        <taxon>rosids</taxon>
        <taxon>fabids</taxon>
        <taxon>Malpighiales</taxon>
        <taxon>Passifloraceae</taxon>
        <taxon>Turnera</taxon>
    </lineage>
</organism>
<sequence length="90" mass="9140">TQTAGSLPGFVSGGSIGGDTNRTQTTSSLPGFVSGGSIGGDTNRTQPSSQNLGGNTSQKSTESSRERVRRKAEALWLGPIAYPIVAASLT</sequence>
<reference evidence="2" key="2">
    <citation type="journal article" date="2023" name="Plants (Basel)">
        <title>Annotation of the Turnera subulata (Passifloraceae) Draft Genome Reveals the S-Locus Evolved after the Divergence of Turneroideae from Passifloroideae in a Stepwise Manner.</title>
        <authorList>
            <person name="Henning P.M."/>
            <person name="Roalson E.H."/>
            <person name="Mir W."/>
            <person name="McCubbin A.G."/>
            <person name="Shore J.S."/>
        </authorList>
    </citation>
    <scope>NUCLEOTIDE SEQUENCE</scope>
    <source>
        <strain evidence="2">F60SS</strain>
    </source>
</reference>
<proteinExistence type="predicted"/>
<feature type="compositionally biased region" description="Polar residues" evidence="1">
    <location>
        <begin position="40"/>
        <end position="61"/>
    </location>
</feature>
<dbReference type="Proteomes" id="UP001141552">
    <property type="component" value="Unassembled WGS sequence"/>
</dbReference>
<evidence type="ECO:0000256" key="1">
    <source>
        <dbReference type="SAM" id="MobiDB-lite"/>
    </source>
</evidence>
<dbReference type="EMBL" id="JAKUCV010001109">
    <property type="protein sequence ID" value="KAJ4847664.1"/>
    <property type="molecule type" value="Genomic_DNA"/>
</dbReference>
<feature type="non-terminal residue" evidence="2">
    <location>
        <position position="1"/>
    </location>
</feature>
<evidence type="ECO:0000313" key="3">
    <source>
        <dbReference type="Proteomes" id="UP001141552"/>
    </source>
</evidence>